<dbReference type="InterPro" id="IPR023267">
    <property type="entry name" value="RCMT"/>
</dbReference>
<dbReference type="Pfam" id="PF01029">
    <property type="entry name" value="NusB"/>
    <property type="match status" value="1"/>
</dbReference>
<reference evidence="15 16" key="1">
    <citation type="submission" date="2015-01" db="EMBL/GenBank/DDBJ databases">
        <title>Comparative genomics of the lactic acid bacteria isolated from the honey bee gut.</title>
        <authorList>
            <person name="Ellegaard K.M."/>
            <person name="Tamarit D."/>
            <person name="Javelind E."/>
            <person name="Olofsson T."/>
            <person name="Andersson S.G."/>
            <person name="Vasquez A."/>
        </authorList>
    </citation>
    <scope>NUCLEOTIDE SEQUENCE [LARGE SCALE GENOMIC DNA]</scope>
    <source>
        <strain evidence="15 16">Bin4</strain>
    </source>
</reference>
<gene>
    <name evidence="15" type="ORF">JG30_06730</name>
</gene>
<evidence type="ECO:0000256" key="6">
    <source>
        <dbReference type="ARBA" id="ARBA00022603"/>
    </source>
</evidence>
<dbReference type="HOGENOM" id="CLU_005316_0_1_9"/>
<evidence type="ECO:0000256" key="7">
    <source>
        <dbReference type="ARBA" id="ARBA00022679"/>
    </source>
</evidence>
<comment type="subcellular location">
    <subcellularLocation>
        <location evidence="2">Cytoplasm</location>
    </subcellularLocation>
</comment>
<dbReference type="SUPFAM" id="SSF48013">
    <property type="entry name" value="NusB-like"/>
    <property type="match status" value="1"/>
</dbReference>
<accession>A0A0F4LVT3</accession>
<evidence type="ECO:0000256" key="2">
    <source>
        <dbReference type="ARBA" id="ARBA00004496"/>
    </source>
</evidence>
<comment type="similarity">
    <text evidence="13">Belongs to the class I-like SAM-binding methyltransferase superfamily. RsmB/NOP family.</text>
</comment>
<dbReference type="EMBL" id="JXJQ01000006">
    <property type="protein sequence ID" value="KJY62458.1"/>
    <property type="molecule type" value="Genomic_DNA"/>
</dbReference>
<dbReference type="SUPFAM" id="SSF53335">
    <property type="entry name" value="S-adenosyl-L-methionine-dependent methyltransferases"/>
    <property type="match status" value="1"/>
</dbReference>
<dbReference type="EC" id="2.1.1.176" evidence="3"/>
<protein>
    <recommendedName>
        <fullName evidence="3">16S rRNA (cytosine(967)-C(5))-methyltransferase</fullName>
        <ecNumber evidence="3">2.1.1.176</ecNumber>
    </recommendedName>
    <alternativeName>
        <fullName evidence="10">16S rRNA m5C967 methyltransferase</fullName>
    </alternativeName>
    <alternativeName>
        <fullName evidence="11">rRNA (cytosine-C(5)-)-methyltransferase RsmB</fullName>
    </alternativeName>
</protein>
<feature type="active site" description="Nucleophile" evidence="13">
    <location>
        <position position="386"/>
    </location>
</feature>
<evidence type="ECO:0000256" key="5">
    <source>
        <dbReference type="ARBA" id="ARBA00022552"/>
    </source>
</evidence>
<comment type="caution">
    <text evidence="15">The sequence shown here is derived from an EMBL/GenBank/DDBJ whole genome shotgun (WGS) entry which is preliminary data.</text>
</comment>
<evidence type="ECO:0000256" key="4">
    <source>
        <dbReference type="ARBA" id="ARBA00022490"/>
    </source>
</evidence>
<dbReference type="Pfam" id="PF22458">
    <property type="entry name" value="RsmF-B_ferredox"/>
    <property type="match status" value="1"/>
</dbReference>
<feature type="binding site" evidence="13">
    <location>
        <begin position="262"/>
        <end position="268"/>
    </location>
    <ligand>
        <name>S-adenosyl-L-methionine</name>
        <dbReference type="ChEBI" id="CHEBI:59789"/>
    </ligand>
</feature>
<dbReference type="Proteomes" id="UP000033558">
    <property type="component" value="Unassembled WGS sequence"/>
</dbReference>
<dbReference type="InterPro" id="IPR054728">
    <property type="entry name" value="RsmB-like_ferredoxin"/>
</dbReference>
<dbReference type="Gene3D" id="3.40.50.150">
    <property type="entry name" value="Vaccinia Virus protein VP39"/>
    <property type="match status" value="1"/>
</dbReference>
<dbReference type="InterPro" id="IPR001678">
    <property type="entry name" value="MeTrfase_RsmB-F_NOP2_dom"/>
</dbReference>
<dbReference type="Pfam" id="PF01189">
    <property type="entry name" value="Methyltr_RsmB-F"/>
    <property type="match status" value="1"/>
</dbReference>
<proteinExistence type="inferred from homology"/>
<dbReference type="GO" id="GO:0006355">
    <property type="term" value="P:regulation of DNA-templated transcription"/>
    <property type="evidence" value="ECO:0007669"/>
    <property type="project" value="InterPro"/>
</dbReference>
<dbReference type="PANTHER" id="PTHR22807:SF53">
    <property type="entry name" value="RIBOSOMAL RNA SMALL SUBUNIT METHYLTRANSFERASE B-RELATED"/>
    <property type="match status" value="1"/>
</dbReference>
<dbReference type="CDD" id="cd02440">
    <property type="entry name" value="AdoMet_MTases"/>
    <property type="match status" value="1"/>
</dbReference>
<dbReference type="Gene3D" id="3.30.70.1170">
    <property type="entry name" value="Sun protein, domain 3"/>
    <property type="match status" value="1"/>
</dbReference>
<dbReference type="GO" id="GO:0005737">
    <property type="term" value="C:cytoplasm"/>
    <property type="evidence" value="ECO:0007669"/>
    <property type="project" value="UniProtKB-SubCell"/>
</dbReference>
<feature type="binding site" evidence="13">
    <location>
        <position position="286"/>
    </location>
    <ligand>
        <name>S-adenosyl-L-methionine</name>
        <dbReference type="ChEBI" id="CHEBI:59789"/>
    </ligand>
</feature>
<evidence type="ECO:0000313" key="15">
    <source>
        <dbReference type="EMBL" id="KJY62458.1"/>
    </source>
</evidence>
<dbReference type="RefSeq" id="WP_245626287.1">
    <property type="nucleotide sequence ID" value="NZ_JBHSZT010000001.1"/>
</dbReference>
<feature type="domain" description="SAM-dependent MTase RsmB/NOP-type" evidence="14">
    <location>
        <begin position="173"/>
        <end position="447"/>
    </location>
</feature>
<keyword evidence="16" id="KW-1185">Reference proteome</keyword>
<organism evidence="15 16">
    <name type="scientific">Bombilactobacillus mellifer</name>
    <dbReference type="NCBI Taxonomy" id="1218492"/>
    <lineage>
        <taxon>Bacteria</taxon>
        <taxon>Bacillati</taxon>
        <taxon>Bacillota</taxon>
        <taxon>Bacilli</taxon>
        <taxon>Lactobacillales</taxon>
        <taxon>Lactobacillaceae</taxon>
        <taxon>Bombilactobacillus</taxon>
    </lineage>
</organism>
<dbReference type="STRING" id="1218492.JG30_06730"/>
<keyword evidence="7 13" id="KW-0808">Transferase</keyword>
<evidence type="ECO:0000313" key="16">
    <source>
        <dbReference type="Proteomes" id="UP000033558"/>
    </source>
</evidence>
<dbReference type="GO" id="GO:0008649">
    <property type="term" value="F:rRNA methyltransferase activity"/>
    <property type="evidence" value="ECO:0007669"/>
    <property type="project" value="InterPro"/>
</dbReference>
<dbReference type="PROSITE" id="PS51686">
    <property type="entry name" value="SAM_MT_RSMB_NOP"/>
    <property type="match status" value="1"/>
</dbReference>
<evidence type="ECO:0000256" key="13">
    <source>
        <dbReference type="PROSITE-ProRule" id="PRU01023"/>
    </source>
</evidence>
<evidence type="ECO:0000256" key="9">
    <source>
        <dbReference type="ARBA" id="ARBA00022884"/>
    </source>
</evidence>
<comment type="catalytic activity">
    <reaction evidence="12">
        <text>cytidine(967) in 16S rRNA + S-adenosyl-L-methionine = 5-methylcytidine(967) in 16S rRNA + S-adenosyl-L-homocysteine + H(+)</text>
        <dbReference type="Rhea" id="RHEA:42748"/>
        <dbReference type="Rhea" id="RHEA-COMP:10219"/>
        <dbReference type="Rhea" id="RHEA-COMP:10220"/>
        <dbReference type="ChEBI" id="CHEBI:15378"/>
        <dbReference type="ChEBI" id="CHEBI:57856"/>
        <dbReference type="ChEBI" id="CHEBI:59789"/>
        <dbReference type="ChEBI" id="CHEBI:74483"/>
        <dbReference type="ChEBI" id="CHEBI:82748"/>
        <dbReference type="EC" id="2.1.1.176"/>
    </reaction>
</comment>
<sequence length="448" mass="50225">MAIKSLNDNPRYWAARIVTQVLQGQGYSNFLLNQCLSRQLLKPVDQDLLVQLVYGTLQHKLTLDYYLQPLIKKPQNLAPLILNLLRISVYQLYYLDRIPDRAIFYEATKIAKKVENPGAGKLVTAILRNLQRQGQKPVQTADPKNQLSIEYSVPLWVIEKLTAQIGWTKTQTLVHSLNQPPKNAVRVNLQKTNLPDLQQQLATQNISTQPSVLSPVGLVSQQGAITQSSLLQQGLYTVQDESAMLVAPALQVGPQHRILDACAAPGGKTTQLASYLEPEGQITALDLHATKLRLIEANARRLGVQNYIQTQALDARQADQHLPAQSYDRILVDAPCSGFGLMRRKPEIRYLRDAKALTSLAQVQKDILTSVAPLLKVGGLLVYSTCTIFEEENQQIVHNFLTTHREFTLAPVVTTWPLKVLHRGEFVQIFPDDFQTDGFFIACLKKTR</sequence>
<feature type="binding site" evidence="13">
    <location>
        <position position="314"/>
    </location>
    <ligand>
        <name>S-adenosyl-L-methionine</name>
        <dbReference type="ChEBI" id="CHEBI:59789"/>
    </ligand>
</feature>
<evidence type="ECO:0000256" key="11">
    <source>
        <dbReference type="ARBA" id="ARBA00031088"/>
    </source>
</evidence>
<dbReference type="NCBIfam" id="TIGR00563">
    <property type="entry name" value="rsmB"/>
    <property type="match status" value="1"/>
</dbReference>
<evidence type="ECO:0000259" key="14">
    <source>
        <dbReference type="PROSITE" id="PS51686"/>
    </source>
</evidence>
<dbReference type="NCBIfam" id="NF011494">
    <property type="entry name" value="PRK14902.1"/>
    <property type="match status" value="1"/>
</dbReference>
<evidence type="ECO:0000256" key="1">
    <source>
        <dbReference type="ARBA" id="ARBA00002724"/>
    </source>
</evidence>
<keyword evidence="5" id="KW-0698">rRNA processing</keyword>
<dbReference type="InterPro" id="IPR006027">
    <property type="entry name" value="NusB_RsmB_TIM44"/>
</dbReference>
<keyword evidence="9 13" id="KW-0694">RNA-binding</keyword>
<dbReference type="InterPro" id="IPR004573">
    <property type="entry name" value="rRNA_ssu_MeTfrase_B"/>
</dbReference>
<dbReference type="Gene3D" id="1.10.940.10">
    <property type="entry name" value="NusB-like"/>
    <property type="match status" value="1"/>
</dbReference>
<keyword evidence="8 13" id="KW-0949">S-adenosyl-L-methionine</keyword>
<dbReference type="PRINTS" id="PR02008">
    <property type="entry name" value="RCMTFAMILY"/>
</dbReference>
<feature type="binding site" evidence="13">
    <location>
        <position position="333"/>
    </location>
    <ligand>
        <name>S-adenosyl-L-methionine</name>
        <dbReference type="ChEBI" id="CHEBI:59789"/>
    </ligand>
</feature>
<name>A0A0F4LVT3_9LACO</name>
<dbReference type="AlphaFoldDB" id="A0A0F4LVT3"/>
<evidence type="ECO:0000256" key="12">
    <source>
        <dbReference type="ARBA" id="ARBA00047283"/>
    </source>
</evidence>
<dbReference type="InterPro" id="IPR049560">
    <property type="entry name" value="MeTrfase_RsmB-F_NOP2_cat"/>
</dbReference>
<keyword evidence="6 13" id="KW-0489">Methyltransferase</keyword>
<evidence type="ECO:0000256" key="3">
    <source>
        <dbReference type="ARBA" id="ARBA00012140"/>
    </source>
</evidence>
<keyword evidence="4" id="KW-0963">Cytoplasm</keyword>
<evidence type="ECO:0000256" key="10">
    <source>
        <dbReference type="ARBA" id="ARBA00030399"/>
    </source>
</evidence>
<dbReference type="InterPro" id="IPR029063">
    <property type="entry name" value="SAM-dependent_MTases_sf"/>
</dbReference>
<evidence type="ECO:0000256" key="8">
    <source>
        <dbReference type="ARBA" id="ARBA00022691"/>
    </source>
</evidence>
<dbReference type="PATRIC" id="fig|1218492.5.peg.809"/>
<dbReference type="InterPro" id="IPR035926">
    <property type="entry name" value="NusB-like_sf"/>
</dbReference>
<dbReference type="FunFam" id="3.40.50.150:FF:000022">
    <property type="entry name" value="Ribosomal RNA small subunit methyltransferase B"/>
    <property type="match status" value="1"/>
</dbReference>
<comment type="function">
    <text evidence="1">Specifically methylates the cytosine at position 967 (m5C967) of 16S rRNA.</text>
</comment>
<dbReference type="PANTHER" id="PTHR22807">
    <property type="entry name" value="NOP2 YEAST -RELATED NOL1/NOP2/FMU SUN DOMAIN-CONTAINING"/>
    <property type="match status" value="1"/>
</dbReference>
<dbReference type="GO" id="GO:0003723">
    <property type="term" value="F:RNA binding"/>
    <property type="evidence" value="ECO:0007669"/>
    <property type="project" value="UniProtKB-UniRule"/>
</dbReference>